<evidence type="ECO:0008006" key="7">
    <source>
        <dbReference type="Google" id="ProtNLM"/>
    </source>
</evidence>
<dbReference type="InterPro" id="IPR018502">
    <property type="entry name" value="Annexin_repeat"/>
</dbReference>
<reference evidence="5" key="2">
    <citation type="submission" date="2020-02" db="EMBL/GenBank/DDBJ databases">
        <authorList>
            <person name="Gilchrist C.L.M."/>
            <person name="Chooi Y.-H."/>
        </authorList>
    </citation>
    <scope>NUCLEOTIDE SEQUENCE</scope>
    <source>
        <strain evidence="5">MST-FP2251</strain>
    </source>
</reference>
<protein>
    <recommendedName>
        <fullName evidence="7">Annexin</fullName>
    </recommendedName>
</protein>
<accession>A0AAD4CUA6</accession>
<dbReference type="GO" id="GO:0005509">
    <property type="term" value="F:calcium ion binding"/>
    <property type="evidence" value="ECO:0007669"/>
    <property type="project" value="InterPro"/>
</dbReference>
<reference evidence="5" key="1">
    <citation type="journal article" date="2019" name="Beilstein J. Org. Chem.">
        <title>Nanangenines: drimane sesquiterpenoids as the dominant metabolite cohort of a novel Australian fungus, Aspergillus nanangensis.</title>
        <authorList>
            <person name="Lacey H.J."/>
            <person name="Gilchrist C.L.M."/>
            <person name="Crombie A."/>
            <person name="Kalaitzis J.A."/>
            <person name="Vuong D."/>
            <person name="Rutledge P.J."/>
            <person name="Turner P."/>
            <person name="Pitt J.I."/>
            <person name="Lacey E."/>
            <person name="Chooi Y.H."/>
            <person name="Piggott A.M."/>
        </authorList>
    </citation>
    <scope>NUCLEOTIDE SEQUENCE</scope>
    <source>
        <strain evidence="5">MST-FP2251</strain>
    </source>
</reference>
<comment type="caution">
    <text evidence="5">The sequence shown here is derived from an EMBL/GenBank/DDBJ whole genome shotgun (WGS) entry which is preliminary data.</text>
</comment>
<dbReference type="PROSITE" id="PS51897">
    <property type="entry name" value="ANNEXIN_2"/>
    <property type="match status" value="1"/>
</dbReference>
<keyword evidence="2" id="KW-0677">Repeat</keyword>
<evidence type="ECO:0000256" key="2">
    <source>
        <dbReference type="ARBA" id="ARBA00022737"/>
    </source>
</evidence>
<organism evidence="5 6">
    <name type="scientific">Aspergillus nanangensis</name>
    <dbReference type="NCBI Taxonomy" id="2582783"/>
    <lineage>
        <taxon>Eukaryota</taxon>
        <taxon>Fungi</taxon>
        <taxon>Dikarya</taxon>
        <taxon>Ascomycota</taxon>
        <taxon>Pezizomycotina</taxon>
        <taxon>Eurotiomycetes</taxon>
        <taxon>Eurotiomycetidae</taxon>
        <taxon>Eurotiales</taxon>
        <taxon>Aspergillaceae</taxon>
        <taxon>Aspergillus</taxon>
        <taxon>Aspergillus subgen. Circumdati</taxon>
    </lineage>
</organism>
<evidence type="ECO:0000256" key="4">
    <source>
        <dbReference type="SAM" id="MobiDB-lite"/>
    </source>
</evidence>
<dbReference type="PANTHER" id="PTHR10502">
    <property type="entry name" value="ANNEXIN"/>
    <property type="match status" value="1"/>
</dbReference>
<dbReference type="AlphaFoldDB" id="A0AAD4CUA6"/>
<evidence type="ECO:0000313" key="5">
    <source>
        <dbReference type="EMBL" id="KAF9892686.1"/>
    </source>
</evidence>
<gene>
    <name evidence="5" type="ORF">FE257_001088</name>
</gene>
<dbReference type="Pfam" id="PF00191">
    <property type="entry name" value="Annexin"/>
    <property type="match status" value="3"/>
</dbReference>
<dbReference type="InterPro" id="IPR001464">
    <property type="entry name" value="Annexin"/>
</dbReference>
<dbReference type="InterPro" id="IPR037104">
    <property type="entry name" value="Annexin_sf"/>
</dbReference>
<dbReference type="SUPFAM" id="SSF47874">
    <property type="entry name" value="Annexin"/>
    <property type="match status" value="1"/>
</dbReference>
<dbReference type="GO" id="GO:0005886">
    <property type="term" value="C:plasma membrane"/>
    <property type="evidence" value="ECO:0007669"/>
    <property type="project" value="TreeGrafter"/>
</dbReference>
<evidence type="ECO:0000256" key="3">
    <source>
        <dbReference type="ARBA" id="ARBA00023216"/>
    </source>
</evidence>
<dbReference type="PANTHER" id="PTHR10502:SF179">
    <property type="entry name" value="ANNEXIN"/>
    <property type="match status" value="1"/>
</dbReference>
<dbReference type="GO" id="GO:0001786">
    <property type="term" value="F:phosphatidylserine binding"/>
    <property type="evidence" value="ECO:0007669"/>
    <property type="project" value="TreeGrafter"/>
</dbReference>
<dbReference type="EMBL" id="VCAU01000011">
    <property type="protein sequence ID" value="KAF9892686.1"/>
    <property type="molecule type" value="Genomic_DNA"/>
</dbReference>
<dbReference type="SMART" id="SM00335">
    <property type="entry name" value="ANX"/>
    <property type="match status" value="2"/>
</dbReference>
<keyword evidence="6" id="KW-1185">Reference proteome</keyword>
<dbReference type="GO" id="GO:0012506">
    <property type="term" value="C:vesicle membrane"/>
    <property type="evidence" value="ECO:0007669"/>
    <property type="project" value="TreeGrafter"/>
</dbReference>
<sequence length="352" mass="39125">MHSRKESTRFYSPSHRSSISLSPTTPTSPGYGPHDVAPGDGSSEAQALRKAMKGLGTDEDTLIDILAYPDPFQMALIRHTYEGMFRRSLERDIKSDTSGIFQTALVNLAGGPLGNDIYRLHDSFPMIGTITDAQKVVDVIAGRSNADLQAIKTGYANRYGNALIEKVRRKMDGDVGRLCVMLLDCNRPENVCRFEWQGVEADAQLLHGVMADKKADRMEVCRVFVQSSDERLKAIAAVFESRFGISLQQSIGENIRGYLGSALLMMLVNAQDPAAHMAALVMSVLPTHRITQTLDYKRIVYLLVRFHWDRTNFEQAKQRVVEQSGLSLRTELRSAVISGDAQTLLLKLYDGL</sequence>
<dbReference type="GO" id="GO:0005737">
    <property type="term" value="C:cytoplasm"/>
    <property type="evidence" value="ECO:0007669"/>
    <property type="project" value="TreeGrafter"/>
</dbReference>
<feature type="compositionally biased region" description="Low complexity" evidence="4">
    <location>
        <begin position="12"/>
        <end position="29"/>
    </location>
</feature>
<dbReference type="PRINTS" id="PR00196">
    <property type="entry name" value="ANNEXIN"/>
</dbReference>
<dbReference type="GO" id="GO:0005634">
    <property type="term" value="C:nucleus"/>
    <property type="evidence" value="ECO:0007669"/>
    <property type="project" value="TreeGrafter"/>
</dbReference>
<keyword evidence="3" id="KW-0041">Annexin</keyword>
<dbReference type="FunFam" id="1.10.220.10:FF:000005">
    <property type="entry name" value="Annexin"/>
    <property type="match status" value="1"/>
</dbReference>
<dbReference type="Gene3D" id="1.10.220.10">
    <property type="entry name" value="Annexin"/>
    <property type="match status" value="3"/>
</dbReference>
<dbReference type="GO" id="GO:0005544">
    <property type="term" value="F:calcium-dependent phospholipid binding"/>
    <property type="evidence" value="ECO:0007669"/>
    <property type="project" value="InterPro"/>
</dbReference>
<feature type="region of interest" description="Disordered" evidence="4">
    <location>
        <begin position="1"/>
        <end position="47"/>
    </location>
</feature>
<comment type="similarity">
    <text evidence="1">Belongs to the annexin family.</text>
</comment>
<proteinExistence type="inferred from homology"/>
<dbReference type="Proteomes" id="UP001194746">
    <property type="component" value="Unassembled WGS sequence"/>
</dbReference>
<name>A0AAD4CUA6_ASPNN</name>
<evidence type="ECO:0000313" key="6">
    <source>
        <dbReference type="Proteomes" id="UP001194746"/>
    </source>
</evidence>
<evidence type="ECO:0000256" key="1">
    <source>
        <dbReference type="ARBA" id="ARBA00007831"/>
    </source>
</evidence>